<dbReference type="Gene3D" id="3.40.50.300">
    <property type="entry name" value="P-loop containing nucleotide triphosphate hydrolases"/>
    <property type="match status" value="1"/>
</dbReference>
<dbReference type="InterPro" id="IPR003593">
    <property type="entry name" value="AAA+_ATPase"/>
</dbReference>
<evidence type="ECO:0000313" key="3">
    <source>
        <dbReference type="Proteomes" id="UP000198924"/>
    </source>
</evidence>
<dbReference type="SMART" id="SM00382">
    <property type="entry name" value="AAA"/>
    <property type="match status" value="1"/>
</dbReference>
<dbReference type="RefSeq" id="WP_091711500.1">
    <property type="nucleotide sequence ID" value="NZ_FOSH01000002.1"/>
</dbReference>
<keyword evidence="3" id="KW-1185">Reference proteome</keyword>
<dbReference type="SUPFAM" id="SSF52540">
    <property type="entry name" value="P-loop containing nucleoside triphosphate hydrolases"/>
    <property type="match status" value="2"/>
</dbReference>
<evidence type="ECO:0000259" key="1">
    <source>
        <dbReference type="SMART" id="SM00382"/>
    </source>
</evidence>
<evidence type="ECO:0000313" key="2">
    <source>
        <dbReference type="EMBL" id="SFJ86544.1"/>
    </source>
</evidence>
<dbReference type="AlphaFoldDB" id="A0A1I3UTA5"/>
<dbReference type="Proteomes" id="UP000198924">
    <property type="component" value="Unassembled WGS sequence"/>
</dbReference>
<organism evidence="2 3">
    <name type="scientific">Methylophaga sulfidovorans</name>
    <dbReference type="NCBI Taxonomy" id="45496"/>
    <lineage>
        <taxon>Bacteria</taxon>
        <taxon>Pseudomonadati</taxon>
        <taxon>Pseudomonadota</taxon>
        <taxon>Gammaproteobacteria</taxon>
        <taxon>Thiotrichales</taxon>
        <taxon>Piscirickettsiaceae</taxon>
        <taxon>Methylophaga</taxon>
    </lineage>
</organism>
<proteinExistence type="predicted"/>
<reference evidence="3" key="1">
    <citation type="submission" date="2016-10" db="EMBL/GenBank/DDBJ databases">
        <authorList>
            <person name="Varghese N."/>
            <person name="Submissions S."/>
        </authorList>
    </citation>
    <scope>NUCLEOTIDE SEQUENCE [LARGE SCALE GENOMIC DNA]</scope>
    <source>
        <strain evidence="3">DSM 11578</strain>
    </source>
</reference>
<dbReference type="PANTHER" id="PTHR42935:SF1">
    <property type="entry name" value="SLR0930 PROTEIN"/>
    <property type="match status" value="1"/>
</dbReference>
<sequence length="256" mass="29421">MRIDWHQVYAAIWRSRSQKLKPVVRLDPVRLDELQGIDRQKQAIIDNTQHFLEGKTSNHALLWGARGTGKSSVIKALLNEMAPQGLRIIQIDKDDLSFLPEILDELEEESEQFRFIIFCDDLSFEAGESTYKPLKTLLEGGLELPPEHVRLYATSNRRHLLPEKQSENQLSGLVDGEVHYADSLEDKLALSDRFGLTLSFYPANWENYFAIVEKLFADISTDTSQLHEAARLYAMGRGSHSGRTAKQFYQYYRAQF</sequence>
<dbReference type="PANTHER" id="PTHR42935">
    <property type="entry name" value="SLR0930 PROTEIN"/>
    <property type="match status" value="1"/>
</dbReference>
<dbReference type="STRING" id="45496.SAMN04488079_102110"/>
<protein>
    <recommendedName>
        <fullName evidence="1">AAA+ ATPase domain-containing protein</fullName>
    </recommendedName>
</protein>
<dbReference type="Pfam" id="PF05673">
    <property type="entry name" value="DUF815"/>
    <property type="match status" value="1"/>
</dbReference>
<accession>A0A1I3UTA5</accession>
<dbReference type="InterPro" id="IPR008533">
    <property type="entry name" value="DUF815"/>
</dbReference>
<name>A0A1I3UTA5_9GAMM</name>
<gene>
    <name evidence="2" type="ORF">SAMN04488079_102110</name>
</gene>
<dbReference type="EMBL" id="FOSH01000002">
    <property type="protein sequence ID" value="SFJ86544.1"/>
    <property type="molecule type" value="Genomic_DNA"/>
</dbReference>
<feature type="domain" description="AAA+ ATPase" evidence="1">
    <location>
        <begin position="56"/>
        <end position="184"/>
    </location>
</feature>
<dbReference type="OrthoDB" id="9812140at2"/>
<dbReference type="InterPro" id="IPR027417">
    <property type="entry name" value="P-loop_NTPase"/>
</dbReference>